<keyword evidence="4" id="KW-1185">Reference proteome</keyword>
<keyword evidence="2" id="KW-0472">Membrane</keyword>
<proteinExistence type="predicted"/>
<dbReference type="InterPro" id="IPR021403">
    <property type="entry name" value="DUF3043"/>
</dbReference>
<dbReference type="Pfam" id="PF11241">
    <property type="entry name" value="DUF3043"/>
    <property type="match status" value="1"/>
</dbReference>
<protein>
    <recommendedName>
        <fullName evidence="5">Integral membrane protein</fullName>
    </recommendedName>
</protein>
<sequence length="202" mass="23925">MTWNPFSSKNKKDVDAEPEAKTEATQGKGRPTPKMKEAQSRNLHPLVPKDRKAEAKAAKKRIREREDRQYEAMRTGDIPNMPRLEQDPAHIYMRDYIDARFNISEYFMPVTLIVLLLMMVLMVQWPALYLPLMIALYVYLFACVIDVWLMWRKLKPKLIEKYGEKSVAKGSRAFSYAMQRTIQPRRWRIPKPRAKKRGEWPR</sequence>
<keyword evidence="2" id="KW-1133">Transmembrane helix</keyword>
<evidence type="ECO:0008006" key="5">
    <source>
        <dbReference type="Google" id="ProtNLM"/>
    </source>
</evidence>
<dbReference type="Proteomes" id="UP000029096">
    <property type="component" value="Unassembled WGS sequence"/>
</dbReference>
<feature type="transmembrane region" description="Helical" evidence="2">
    <location>
        <begin position="103"/>
        <end position="123"/>
    </location>
</feature>
<feature type="compositionally biased region" description="Basic and acidic residues" evidence="1">
    <location>
        <begin position="47"/>
        <end position="69"/>
    </location>
</feature>
<feature type="region of interest" description="Disordered" evidence="1">
    <location>
        <begin position="1"/>
        <end position="69"/>
    </location>
</feature>
<dbReference type="OrthoDB" id="5194448at2"/>
<keyword evidence="2" id="KW-0812">Transmembrane</keyword>
<evidence type="ECO:0000313" key="4">
    <source>
        <dbReference type="Proteomes" id="UP000029096"/>
    </source>
</evidence>
<dbReference type="STRING" id="1437606.BBOH_0154"/>
<accession>A0A086ZJI2</accession>
<dbReference type="RefSeq" id="WP_033520219.1">
    <property type="nucleotide sequence ID" value="NZ_JDUS01000001.1"/>
</dbReference>
<dbReference type="eggNOG" id="ENOG5031D67">
    <property type="taxonomic scope" value="Bacteria"/>
</dbReference>
<feature type="compositionally biased region" description="Basic and acidic residues" evidence="1">
    <location>
        <begin position="10"/>
        <end position="22"/>
    </location>
</feature>
<comment type="caution">
    <text evidence="3">The sequence shown here is derived from an EMBL/GenBank/DDBJ whole genome shotgun (WGS) entry which is preliminary data.</text>
</comment>
<feature type="transmembrane region" description="Helical" evidence="2">
    <location>
        <begin position="129"/>
        <end position="151"/>
    </location>
</feature>
<dbReference type="AlphaFoldDB" id="A0A086ZJI2"/>
<name>A0A086ZJI2_9BIFI</name>
<reference evidence="3 4" key="1">
    <citation type="submission" date="2014-03" db="EMBL/GenBank/DDBJ databases">
        <title>Genomics of Bifidobacteria.</title>
        <authorList>
            <person name="Ventura M."/>
            <person name="Milani C."/>
            <person name="Lugli G.A."/>
        </authorList>
    </citation>
    <scope>NUCLEOTIDE SEQUENCE [LARGE SCALE GENOMIC DNA]</scope>
    <source>
        <strain evidence="3 4">DSM 22767</strain>
    </source>
</reference>
<evidence type="ECO:0000256" key="1">
    <source>
        <dbReference type="SAM" id="MobiDB-lite"/>
    </source>
</evidence>
<gene>
    <name evidence="3" type="ORF">BBOH_0154</name>
</gene>
<organism evidence="3 4">
    <name type="scientific">Bifidobacterium bohemicum DSM 22767</name>
    <dbReference type="NCBI Taxonomy" id="1437606"/>
    <lineage>
        <taxon>Bacteria</taxon>
        <taxon>Bacillati</taxon>
        <taxon>Actinomycetota</taxon>
        <taxon>Actinomycetes</taxon>
        <taxon>Bifidobacteriales</taxon>
        <taxon>Bifidobacteriaceae</taxon>
        <taxon>Bifidobacterium</taxon>
    </lineage>
</organism>
<dbReference type="EMBL" id="JGYP01000001">
    <property type="protein sequence ID" value="KFI46682.1"/>
    <property type="molecule type" value="Genomic_DNA"/>
</dbReference>
<evidence type="ECO:0000313" key="3">
    <source>
        <dbReference type="EMBL" id="KFI46682.1"/>
    </source>
</evidence>
<evidence type="ECO:0000256" key="2">
    <source>
        <dbReference type="SAM" id="Phobius"/>
    </source>
</evidence>